<dbReference type="Gene3D" id="3.80.10.10">
    <property type="entry name" value="Ribonuclease Inhibitor"/>
    <property type="match status" value="1"/>
</dbReference>
<protein>
    <submittedName>
        <fullName evidence="2">Uncharacterized protein</fullName>
    </submittedName>
</protein>
<feature type="non-terminal residue" evidence="2">
    <location>
        <position position="1"/>
    </location>
</feature>
<accession>A0A4U9F278</accession>
<proteinExistence type="predicted"/>
<reference evidence="2" key="1">
    <citation type="submission" date="2019-04" db="EMBL/GenBank/DDBJ databases">
        <authorList>
            <person name="Melise S."/>
            <person name="Noan J."/>
            <person name="Okalmin O."/>
        </authorList>
    </citation>
    <scope>NUCLEOTIDE SEQUENCE</scope>
    <source>
        <strain evidence="2">FN9</strain>
    </source>
</reference>
<feature type="compositionally biased region" description="Low complexity" evidence="1">
    <location>
        <begin position="120"/>
        <end position="131"/>
    </location>
</feature>
<evidence type="ECO:0000256" key="1">
    <source>
        <dbReference type="SAM" id="MobiDB-lite"/>
    </source>
</evidence>
<sequence>QTDSIGDTWTITKYFNSERHQFISAQFILLYGSLPILPINLHKDRSGSDQISKSTRRDTRYCITKEMAMFQVQHNHHGEDFHRFFHRGRSSMSAIDDRKAEEFRRHVWAVTMIDEEPAEQIQMQTQTPAQTQKKKLSRRSTDLVRPGANKLRSKRSSVGPPPVTRKGNDKHSKSQLSLDLTMKDTTVSVRPVHPTMFGSPKTSQETAISAFLANTSTIVESPKTNQAPFSPDDFPRPTYTVLETPLADPKKSRDAISQQKPNINRPRQLSNISATTLASLQSQTINSPTMKSSWGNRPSMESTDSASKWRPEYMYQRPMPIKNLSSSSTRTPMKPNELFAKLPTKVLSNIMEQLRNLHVGENSGSCATCWMRDATNVAVSCRKWYQPAQAALYGNIQLVGADSAVHKKKYKMSQGVRVIILRRTLRSKPRLASLVRTLKVPAPETVPKGSTIAEYEDLIATLVMACPNLESLRGLSPMYDHSFSKIFHALSTRSNLKEMNWLIQASPHQTQQRTQGNTQQPGMVMPGELKPFQEATFLSFNANWSRLESLTVHCLPGATLTPETLLTKTLERLPNIKHLHLCNLPPNSFDDCSLLTLPPLETLTLSHISGITTAGLSAFATQSNSYPLRKLTLRHTPMNSLAALARILSNLRNLVNFSFIQAFPPTMPENDSFTLWLMPYLTSNTIRKLHWDITSHATCVNAADDILARSIGAGGFPALRILRTPNDPDGIFQELCYPVERIDLPCDRFRSTEQPEVSTPPPSSTPSPMSPTRLFRSTNASPIASPREPISPFAFPFGDSRRAPYSNLHTSRLAAQARLEAARSQPKFTVNVIEEDGTFNDTFTMAGFIGTAGSPIKYHLHPDRGTTDDKGGLIDIRDLESDAGENLAGGKAGCNGRWNSREGIIADKKEKEWWWHTERGRWTKVTL</sequence>
<feature type="region of interest" description="Disordered" evidence="1">
    <location>
        <begin position="751"/>
        <end position="789"/>
    </location>
</feature>
<dbReference type="EMBL" id="CAAKMV010000130">
    <property type="protein sequence ID" value="VIO57803.1"/>
    <property type="molecule type" value="Genomic_DNA"/>
</dbReference>
<organism evidence="2">
    <name type="scientific">Gibberella zeae</name>
    <name type="common">Wheat head blight fungus</name>
    <name type="synonym">Fusarium graminearum</name>
    <dbReference type="NCBI Taxonomy" id="5518"/>
    <lineage>
        <taxon>Eukaryota</taxon>
        <taxon>Fungi</taxon>
        <taxon>Dikarya</taxon>
        <taxon>Ascomycota</taxon>
        <taxon>Pezizomycotina</taxon>
        <taxon>Sordariomycetes</taxon>
        <taxon>Hypocreomycetidae</taxon>
        <taxon>Hypocreales</taxon>
        <taxon>Nectriaceae</taxon>
        <taxon>Fusarium</taxon>
    </lineage>
</organism>
<gene>
    <name evidence="2" type="ORF">FUG_LOCUS257919</name>
</gene>
<feature type="region of interest" description="Disordered" evidence="1">
    <location>
        <begin position="286"/>
        <end position="306"/>
    </location>
</feature>
<evidence type="ECO:0000313" key="2">
    <source>
        <dbReference type="EMBL" id="VIO57803.1"/>
    </source>
</evidence>
<dbReference type="AlphaFoldDB" id="A0A4U9F278"/>
<name>A0A4U9F278_GIBZA</name>
<feature type="compositionally biased region" description="Pro residues" evidence="1">
    <location>
        <begin position="758"/>
        <end position="769"/>
    </location>
</feature>
<dbReference type="InterPro" id="IPR032675">
    <property type="entry name" value="LRR_dom_sf"/>
</dbReference>
<feature type="region of interest" description="Disordered" evidence="1">
    <location>
        <begin position="119"/>
        <end position="176"/>
    </location>
</feature>
<dbReference type="SUPFAM" id="SSF52047">
    <property type="entry name" value="RNI-like"/>
    <property type="match status" value="1"/>
</dbReference>